<evidence type="ECO:0000313" key="3">
    <source>
        <dbReference type="EMBL" id="MBA2895258.1"/>
    </source>
</evidence>
<feature type="domain" description="DM13" evidence="2">
    <location>
        <begin position="64"/>
        <end position="176"/>
    </location>
</feature>
<comment type="caution">
    <text evidence="3">The sequence shown here is derived from an EMBL/GenBank/DDBJ whole genome shotgun (WGS) entry which is preliminary data.</text>
</comment>
<evidence type="ECO:0000313" key="4">
    <source>
        <dbReference type="Proteomes" id="UP000530928"/>
    </source>
</evidence>
<name>A0A7W0CQ37_9ACTN</name>
<protein>
    <recommendedName>
        <fullName evidence="2">DM13 domain-containing protein</fullName>
    </recommendedName>
</protein>
<evidence type="ECO:0000259" key="2">
    <source>
        <dbReference type="PROSITE" id="PS51549"/>
    </source>
</evidence>
<reference evidence="3 4" key="1">
    <citation type="submission" date="2020-07" db="EMBL/GenBank/DDBJ databases">
        <title>Genomic Encyclopedia of Type Strains, Phase IV (KMG-IV): sequencing the most valuable type-strain genomes for metagenomic binning, comparative biology and taxonomic classification.</title>
        <authorList>
            <person name="Goeker M."/>
        </authorList>
    </citation>
    <scope>NUCLEOTIDE SEQUENCE [LARGE SCALE GENOMIC DNA]</scope>
    <source>
        <strain evidence="3 4">DSM 45533</strain>
    </source>
</reference>
<feature type="compositionally biased region" description="Low complexity" evidence="1">
    <location>
        <begin position="36"/>
        <end position="61"/>
    </location>
</feature>
<dbReference type="Proteomes" id="UP000530928">
    <property type="component" value="Unassembled WGS sequence"/>
</dbReference>
<dbReference type="InterPro" id="IPR019545">
    <property type="entry name" value="DM13_domain"/>
</dbReference>
<accession>A0A7W0CQ37</accession>
<dbReference type="PROSITE" id="PS51549">
    <property type="entry name" value="DM13"/>
    <property type="match status" value="1"/>
</dbReference>
<dbReference type="AlphaFoldDB" id="A0A7W0CQ37"/>
<keyword evidence="4" id="KW-1185">Reference proteome</keyword>
<evidence type="ECO:0000256" key="1">
    <source>
        <dbReference type="SAM" id="MobiDB-lite"/>
    </source>
</evidence>
<dbReference type="Pfam" id="PF10517">
    <property type="entry name" value="DM13"/>
    <property type="match status" value="1"/>
</dbReference>
<sequence length="178" mass="19192">MKRLLLAGLVVVVSVGLYLFQPWRLFTTVEVDEALPTGPSTTTSATTETTTKAAAEPTAKPAAGPEVLATGAFRSHEHSTSGQARVLRLSDGSRVLRIENLRTSDGPDLRVWLSDQPVTGSWFNLDDGRWLELGELKGNKGNANYAIPASADLDRFTSVTIWCKRFKVSFGAASLVTA</sequence>
<dbReference type="EMBL" id="JACDUR010000007">
    <property type="protein sequence ID" value="MBA2895258.1"/>
    <property type="molecule type" value="Genomic_DNA"/>
</dbReference>
<feature type="region of interest" description="Disordered" evidence="1">
    <location>
        <begin position="34"/>
        <end position="61"/>
    </location>
</feature>
<dbReference type="RefSeq" id="WP_181614028.1">
    <property type="nucleotide sequence ID" value="NZ_BAABAM010000009.1"/>
</dbReference>
<proteinExistence type="predicted"/>
<gene>
    <name evidence="3" type="ORF">HNR30_006644</name>
</gene>
<organism evidence="3 4">
    <name type="scientific">Nonomuraea soli</name>
    <dbReference type="NCBI Taxonomy" id="1032476"/>
    <lineage>
        <taxon>Bacteria</taxon>
        <taxon>Bacillati</taxon>
        <taxon>Actinomycetota</taxon>
        <taxon>Actinomycetes</taxon>
        <taxon>Streptosporangiales</taxon>
        <taxon>Streptosporangiaceae</taxon>
        <taxon>Nonomuraea</taxon>
    </lineage>
</organism>